<organism evidence="4 5">
    <name type="scientific">Clostridium moutaii</name>
    <dbReference type="NCBI Taxonomy" id="3240932"/>
    <lineage>
        <taxon>Bacteria</taxon>
        <taxon>Bacillati</taxon>
        <taxon>Bacillota</taxon>
        <taxon>Clostridia</taxon>
        <taxon>Eubacteriales</taxon>
        <taxon>Clostridiaceae</taxon>
        <taxon>Clostridium</taxon>
    </lineage>
</organism>
<dbReference type="RefSeq" id="WP_369705184.1">
    <property type="nucleotide sequence ID" value="NZ_JBGEWD010000016.1"/>
</dbReference>
<proteinExistence type="predicted"/>
<protein>
    <submittedName>
        <fullName evidence="4">CAP domain-containing protein</fullName>
    </submittedName>
</protein>
<sequence length="234" mass="24948">MNKRIKSIIAALVIAGTIPTIVPNIAKAAGTTCPTSVNQQTLLKDIAAKYPQLKDLKIVTSKKTVVNNNTCAAKSSANTTKPAASTKSNTTPAKPAQNSGQTSTISAEANEVIKLVNVERSKNGLAPLKANAELSKVATLKAQDMIDKNYFNHTSPTYGSPFDMMKKFGISYIAAGENIAYGQKTPAEVMNAWMNSSGHRANILNSNFTEIGVGVAKDKNGTPYWVQMFINPGK</sequence>
<keyword evidence="2" id="KW-0732">Signal</keyword>
<dbReference type="NCBIfam" id="TIGR02909">
    <property type="entry name" value="spore_YkwD"/>
    <property type="match status" value="1"/>
</dbReference>
<dbReference type="CDD" id="cd05379">
    <property type="entry name" value="CAP_bacterial"/>
    <property type="match status" value="1"/>
</dbReference>
<comment type="caution">
    <text evidence="4">The sequence shown here is derived from an EMBL/GenBank/DDBJ whole genome shotgun (WGS) entry which is preliminary data.</text>
</comment>
<dbReference type="Pfam" id="PF00188">
    <property type="entry name" value="CAP"/>
    <property type="match status" value="1"/>
</dbReference>
<feature type="chain" id="PRO_5047105082" evidence="2">
    <location>
        <begin position="29"/>
        <end position="234"/>
    </location>
</feature>
<dbReference type="SUPFAM" id="SSF55797">
    <property type="entry name" value="PR-1-like"/>
    <property type="match status" value="1"/>
</dbReference>
<accession>A0ABV4BTB9</accession>
<feature type="region of interest" description="Disordered" evidence="1">
    <location>
        <begin position="73"/>
        <end position="104"/>
    </location>
</feature>
<feature type="domain" description="SCP" evidence="3">
    <location>
        <begin position="114"/>
        <end position="229"/>
    </location>
</feature>
<dbReference type="InterPro" id="IPR035940">
    <property type="entry name" value="CAP_sf"/>
</dbReference>
<dbReference type="EMBL" id="JBGEWD010000016">
    <property type="protein sequence ID" value="MEY8001287.1"/>
    <property type="molecule type" value="Genomic_DNA"/>
</dbReference>
<dbReference type="PANTHER" id="PTHR31157">
    <property type="entry name" value="SCP DOMAIN-CONTAINING PROTEIN"/>
    <property type="match status" value="1"/>
</dbReference>
<evidence type="ECO:0000256" key="1">
    <source>
        <dbReference type="SAM" id="MobiDB-lite"/>
    </source>
</evidence>
<dbReference type="Gene3D" id="3.40.33.10">
    <property type="entry name" value="CAP"/>
    <property type="match status" value="1"/>
</dbReference>
<keyword evidence="5" id="KW-1185">Reference proteome</keyword>
<evidence type="ECO:0000313" key="4">
    <source>
        <dbReference type="EMBL" id="MEY8001287.1"/>
    </source>
</evidence>
<dbReference type="PANTHER" id="PTHR31157:SF1">
    <property type="entry name" value="SCP DOMAIN-CONTAINING PROTEIN"/>
    <property type="match status" value="1"/>
</dbReference>
<dbReference type="Proteomes" id="UP001564657">
    <property type="component" value="Unassembled WGS sequence"/>
</dbReference>
<evidence type="ECO:0000313" key="5">
    <source>
        <dbReference type="Proteomes" id="UP001564657"/>
    </source>
</evidence>
<dbReference type="InterPro" id="IPR014044">
    <property type="entry name" value="CAP_dom"/>
</dbReference>
<name>A0ABV4BTB9_9CLOT</name>
<evidence type="ECO:0000256" key="2">
    <source>
        <dbReference type="SAM" id="SignalP"/>
    </source>
</evidence>
<feature type="signal peptide" evidence="2">
    <location>
        <begin position="1"/>
        <end position="28"/>
    </location>
</feature>
<gene>
    <name evidence="4" type="ORF">AB8U03_13990</name>
</gene>
<evidence type="ECO:0000259" key="3">
    <source>
        <dbReference type="Pfam" id="PF00188"/>
    </source>
</evidence>
<reference evidence="4 5" key="1">
    <citation type="submission" date="2024-08" db="EMBL/GenBank/DDBJ databases">
        <title>Clostridium lapicellarii sp. nov., and Clostridium renhuaiense sp. nov., two species isolated from the mud in a fermentation cellar used for producing sauce-flavour Chinese liquors.</title>
        <authorList>
            <person name="Yang F."/>
            <person name="Wang H."/>
            <person name="Chen L.Q."/>
            <person name="Zhou N."/>
            <person name="Lu J.J."/>
            <person name="Pu X.X."/>
            <person name="Wan B."/>
            <person name="Wang L."/>
            <person name="Liu S.J."/>
        </authorList>
    </citation>
    <scope>NUCLEOTIDE SEQUENCE [LARGE SCALE GENOMIC DNA]</scope>
    <source>
        <strain evidence="4 5">MT-5</strain>
    </source>
</reference>
<dbReference type="InterPro" id="IPR014258">
    <property type="entry name" value="CAP_domain_YkwD-like"/>
</dbReference>